<keyword evidence="1" id="KW-0812">Transmembrane</keyword>
<name>A0A1F5YU12_9BACT</name>
<dbReference type="AlphaFoldDB" id="A0A1F5YU12"/>
<sequence length="95" mass="10694">MPDLESRERLVGNPSNEDHLTSGKTLYDASAFEIFWRNFLAGSSRTLGGIIFYLIFILIIGSIFIRYLTPVISPIFNQLNSISGSLEKIPRLPSF</sequence>
<keyword evidence="1" id="KW-0472">Membrane</keyword>
<evidence type="ECO:0000313" key="3">
    <source>
        <dbReference type="Proteomes" id="UP000176665"/>
    </source>
</evidence>
<protein>
    <submittedName>
        <fullName evidence="2">Uncharacterized protein</fullName>
    </submittedName>
</protein>
<organism evidence="2 3">
    <name type="scientific">Candidatus Gottesmanbacteria bacterium RBG_16_37_8</name>
    <dbReference type="NCBI Taxonomy" id="1798371"/>
    <lineage>
        <taxon>Bacteria</taxon>
        <taxon>Candidatus Gottesmaniibacteriota</taxon>
    </lineage>
</organism>
<dbReference type="EMBL" id="MFJA01000018">
    <property type="protein sequence ID" value="OGG03659.1"/>
    <property type="molecule type" value="Genomic_DNA"/>
</dbReference>
<dbReference type="STRING" id="1798371.A2W14_04050"/>
<dbReference type="Proteomes" id="UP000176665">
    <property type="component" value="Unassembled WGS sequence"/>
</dbReference>
<gene>
    <name evidence="2" type="ORF">A2W14_04050</name>
</gene>
<feature type="transmembrane region" description="Helical" evidence="1">
    <location>
        <begin position="50"/>
        <end position="69"/>
    </location>
</feature>
<evidence type="ECO:0000313" key="2">
    <source>
        <dbReference type="EMBL" id="OGG03659.1"/>
    </source>
</evidence>
<comment type="caution">
    <text evidence="2">The sequence shown here is derived from an EMBL/GenBank/DDBJ whole genome shotgun (WGS) entry which is preliminary data.</text>
</comment>
<evidence type="ECO:0000256" key="1">
    <source>
        <dbReference type="SAM" id="Phobius"/>
    </source>
</evidence>
<reference evidence="2 3" key="1">
    <citation type="journal article" date="2016" name="Nat. Commun.">
        <title>Thousands of microbial genomes shed light on interconnected biogeochemical processes in an aquifer system.</title>
        <authorList>
            <person name="Anantharaman K."/>
            <person name="Brown C.T."/>
            <person name="Hug L.A."/>
            <person name="Sharon I."/>
            <person name="Castelle C.J."/>
            <person name="Probst A.J."/>
            <person name="Thomas B.C."/>
            <person name="Singh A."/>
            <person name="Wilkins M.J."/>
            <person name="Karaoz U."/>
            <person name="Brodie E.L."/>
            <person name="Williams K.H."/>
            <person name="Hubbard S.S."/>
            <person name="Banfield J.F."/>
        </authorList>
    </citation>
    <scope>NUCLEOTIDE SEQUENCE [LARGE SCALE GENOMIC DNA]</scope>
</reference>
<keyword evidence="1" id="KW-1133">Transmembrane helix</keyword>
<accession>A0A1F5YU12</accession>
<proteinExistence type="predicted"/>